<dbReference type="RefSeq" id="WP_271197902.1">
    <property type="nucleotide sequence ID" value="NZ_BSFN01000023.1"/>
</dbReference>
<accession>A0A9W6NI08</accession>
<reference evidence="1" key="1">
    <citation type="journal article" date="2014" name="Int. J. Syst. Evol. Microbiol.">
        <title>Complete genome sequence of Corynebacterium casei LMG S-19264T (=DSM 44701T), isolated from a smear-ripened cheese.</title>
        <authorList>
            <consortium name="US DOE Joint Genome Institute (JGI-PGF)"/>
            <person name="Walter F."/>
            <person name="Albersmeier A."/>
            <person name="Kalinowski J."/>
            <person name="Ruckert C."/>
        </authorList>
    </citation>
    <scope>NUCLEOTIDE SEQUENCE</scope>
    <source>
        <strain evidence="1">VKM B-2935</strain>
    </source>
</reference>
<evidence type="ECO:0000313" key="2">
    <source>
        <dbReference type="Proteomes" id="UP001143328"/>
    </source>
</evidence>
<dbReference type="EMBL" id="BSFN01000023">
    <property type="protein sequence ID" value="GLK91648.1"/>
    <property type="molecule type" value="Genomic_DNA"/>
</dbReference>
<sequence length="240" mass="26219">MTHDPRESAALEQQMLEHYRRHSEQVPPPELDARILAAAQAHAANQQRPAAKASALSRLHGWWFGGSQRARWSMAFASIATLGIGVGLATRTMEQAPEQQYDAAPMALSVPAPAMAPMAEKKASEEVARPRAEMRKQAPAVVSGQLNEQMGKLEATPPAAAAPFADAVAPAAPPVLARKAQADASHDQAQLQRSLQQILQLQRSGHTALAEQQLHTLQQLYPQQDLREQLQRLQHERGQQ</sequence>
<reference evidence="1" key="2">
    <citation type="submission" date="2023-01" db="EMBL/GenBank/DDBJ databases">
        <authorList>
            <person name="Sun Q."/>
            <person name="Evtushenko L."/>
        </authorList>
    </citation>
    <scope>NUCLEOTIDE SEQUENCE</scope>
    <source>
        <strain evidence="1">VKM B-2935</strain>
    </source>
</reference>
<proteinExistence type="predicted"/>
<dbReference type="AlphaFoldDB" id="A0A9W6NI08"/>
<protein>
    <submittedName>
        <fullName evidence="1">Uncharacterized protein</fullName>
    </submittedName>
</protein>
<gene>
    <name evidence="1" type="ORF">GCM10017655_47120</name>
</gene>
<keyword evidence="2" id="KW-1185">Reference proteome</keyword>
<evidence type="ECO:0000313" key="1">
    <source>
        <dbReference type="EMBL" id="GLK91648.1"/>
    </source>
</evidence>
<organism evidence="1 2">
    <name type="scientific">Pseudomonas turukhanskensis</name>
    <dbReference type="NCBI Taxonomy" id="1806536"/>
    <lineage>
        <taxon>Bacteria</taxon>
        <taxon>Pseudomonadati</taxon>
        <taxon>Pseudomonadota</taxon>
        <taxon>Gammaproteobacteria</taxon>
        <taxon>Pseudomonadales</taxon>
        <taxon>Pseudomonadaceae</taxon>
        <taxon>Pseudomonas</taxon>
    </lineage>
</organism>
<name>A0A9W6NI08_9PSED</name>
<dbReference type="Proteomes" id="UP001143328">
    <property type="component" value="Unassembled WGS sequence"/>
</dbReference>
<comment type="caution">
    <text evidence="1">The sequence shown here is derived from an EMBL/GenBank/DDBJ whole genome shotgun (WGS) entry which is preliminary data.</text>
</comment>